<protein>
    <submittedName>
        <fullName evidence="1">Uncharacterized protein</fullName>
    </submittedName>
</protein>
<dbReference type="EMBL" id="JAHMHS010000023">
    <property type="protein sequence ID" value="KAK1727609.1"/>
    <property type="molecule type" value="Genomic_DNA"/>
</dbReference>
<dbReference type="AlphaFoldDB" id="A0AAD8UTT1"/>
<name>A0AAD8UTT1_GLOAC</name>
<gene>
    <name evidence="1" type="ORF">BDZ83DRAFT_612449</name>
</gene>
<keyword evidence="2" id="KW-1185">Reference proteome</keyword>
<comment type="caution">
    <text evidence="1">The sequence shown here is derived from an EMBL/GenBank/DDBJ whole genome shotgun (WGS) entry which is preliminary data.</text>
</comment>
<sequence length="284" mass="31368">MLSVAKGIAQVLTLLEIMAKTMSKPWNLPSGGSATHPEVQEQVVQHPARHVVVFWRLAVPYRGQHVLGVRADVVSASQMACHALHRPHAPLSPPQLFDSHPLGISTVKIPKVEQGTRALEDHGWGPARWLPRSRGSPSLCFLNCGGRRSATASNAALLAGQACTSTTATLTINQPFVCRKILHSNYGCGRSMEYSRPRRDWDQARMRFYPRHQGAIRHHPSCSLLSKHLMWRRERGGAVSTTIPPLRTGNPNTSEIHTDRCNAEQVIVAPSDSIHNTASWTFAR</sequence>
<evidence type="ECO:0000313" key="2">
    <source>
        <dbReference type="Proteomes" id="UP001244207"/>
    </source>
</evidence>
<dbReference type="GeneID" id="85391612"/>
<dbReference type="RefSeq" id="XP_060367664.1">
    <property type="nucleotide sequence ID" value="XM_060507713.1"/>
</dbReference>
<organism evidence="1 2">
    <name type="scientific">Glomerella acutata</name>
    <name type="common">Colletotrichum acutatum</name>
    <dbReference type="NCBI Taxonomy" id="27357"/>
    <lineage>
        <taxon>Eukaryota</taxon>
        <taxon>Fungi</taxon>
        <taxon>Dikarya</taxon>
        <taxon>Ascomycota</taxon>
        <taxon>Pezizomycotina</taxon>
        <taxon>Sordariomycetes</taxon>
        <taxon>Hypocreomycetidae</taxon>
        <taxon>Glomerellales</taxon>
        <taxon>Glomerellaceae</taxon>
        <taxon>Colletotrichum</taxon>
        <taxon>Colletotrichum acutatum species complex</taxon>
    </lineage>
</organism>
<accession>A0AAD8UTT1</accession>
<dbReference type="Proteomes" id="UP001244207">
    <property type="component" value="Unassembled WGS sequence"/>
</dbReference>
<reference evidence="1" key="1">
    <citation type="submission" date="2021-12" db="EMBL/GenBank/DDBJ databases">
        <title>Comparative genomics, transcriptomics and evolutionary studies reveal genomic signatures of adaptation to plant cell wall in hemibiotrophic fungi.</title>
        <authorList>
            <consortium name="DOE Joint Genome Institute"/>
            <person name="Baroncelli R."/>
            <person name="Diaz J.F."/>
            <person name="Benocci T."/>
            <person name="Peng M."/>
            <person name="Battaglia E."/>
            <person name="Haridas S."/>
            <person name="Andreopoulos W."/>
            <person name="Labutti K."/>
            <person name="Pangilinan J."/>
            <person name="Floch G.L."/>
            <person name="Makela M.R."/>
            <person name="Henrissat B."/>
            <person name="Grigoriev I.V."/>
            <person name="Crouch J.A."/>
            <person name="De Vries R.P."/>
            <person name="Sukno S.A."/>
            <person name="Thon M.R."/>
        </authorList>
    </citation>
    <scope>NUCLEOTIDE SEQUENCE</scope>
    <source>
        <strain evidence="1">CBS 112980</strain>
    </source>
</reference>
<evidence type="ECO:0000313" key="1">
    <source>
        <dbReference type="EMBL" id="KAK1727609.1"/>
    </source>
</evidence>
<proteinExistence type="predicted"/>